<feature type="binding site" evidence="4">
    <location>
        <position position="116"/>
    </location>
    <ligand>
        <name>ATP</name>
        <dbReference type="ChEBI" id="CHEBI:30616"/>
    </ligand>
</feature>
<dbReference type="NCBIfam" id="TIGR01161">
    <property type="entry name" value="purK"/>
    <property type="match status" value="1"/>
</dbReference>
<dbReference type="Gene3D" id="3.30.1490.20">
    <property type="entry name" value="ATP-grasp fold, A domain"/>
    <property type="match status" value="1"/>
</dbReference>
<evidence type="ECO:0000256" key="1">
    <source>
        <dbReference type="ARBA" id="ARBA00022741"/>
    </source>
</evidence>
<evidence type="ECO:0000256" key="5">
    <source>
        <dbReference type="RuleBase" id="RU361200"/>
    </source>
</evidence>
<dbReference type="Gene3D" id="3.30.470.20">
    <property type="entry name" value="ATP-grasp fold, B domain"/>
    <property type="match status" value="1"/>
</dbReference>
<dbReference type="SUPFAM" id="SSF51246">
    <property type="entry name" value="Rudiment single hybrid motif"/>
    <property type="match status" value="1"/>
</dbReference>
<name>A0ABU0YH86_9PROT</name>
<evidence type="ECO:0000259" key="7">
    <source>
        <dbReference type="PROSITE" id="PS50975"/>
    </source>
</evidence>
<dbReference type="PROSITE" id="PS50975">
    <property type="entry name" value="ATP_GRASP"/>
    <property type="match status" value="1"/>
</dbReference>
<dbReference type="EMBL" id="JAUYVI010000002">
    <property type="protein sequence ID" value="MDQ7247087.1"/>
    <property type="molecule type" value="Genomic_DNA"/>
</dbReference>
<dbReference type="GO" id="GO:0034028">
    <property type="term" value="F:5-(carboxyamino)imidazole ribonucleotide synthase activity"/>
    <property type="evidence" value="ECO:0007669"/>
    <property type="project" value="UniProtKB-EC"/>
</dbReference>
<dbReference type="PANTHER" id="PTHR11609">
    <property type="entry name" value="PURINE BIOSYNTHESIS PROTEIN 6/7, PUR6/7"/>
    <property type="match status" value="1"/>
</dbReference>
<comment type="caution">
    <text evidence="8">The sequence shown here is derived from an EMBL/GenBank/DDBJ whole genome shotgun (WGS) entry which is preliminary data.</text>
</comment>
<dbReference type="Pfam" id="PF02222">
    <property type="entry name" value="ATP-grasp"/>
    <property type="match status" value="1"/>
</dbReference>
<feature type="domain" description="ATP-grasp" evidence="7">
    <location>
        <begin position="120"/>
        <end position="306"/>
    </location>
</feature>
<comment type="subunit">
    <text evidence="4 5">Homodimer.</text>
</comment>
<keyword evidence="4 5" id="KW-0436">Ligase</keyword>
<accession>A0ABU0YH86</accession>
<dbReference type="RefSeq" id="WP_379955057.1">
    <property type="nucleotide sequence ID" value="NZ_JAUYVI010000002.1"/>
</dbReference>
<evidence type="ECO:0000313" key="9">
    <source>
        <dbReference type="Proteomes" id="UP001230156"/>
    </source>
</evidence>
<keyword evidence="9" id="KW-1185">Reference proteome</keyword>
<sequence length="376" mass="41097">MNATPKSADQNQVIAPGGVIGILGGGQLGRMTAMAAARLGYRVHTFCPDRNAPASHVSWHNTVAAYDNKSALKAFAESVDVVTFEFENIPSATTDYLAALKPTRPKPNVLYLTQERLREKRFLASINVPTTKFLDVGRQEALESAVKALGRPAILKSAEFGYDGKGQVRIDGDMDLFEAWVKMGGEVGILEAYVDFVREISVIVARGPDGSTAIYQPVENQHKNHILDVTMVPARVSQAVAGRAEAIARHIATELELVGLLAVEMFVTHNDEVLVNELAPRPHNSGHWTIDGSVTSQFEQFVRAVCGLPLGSTERHSDAVMKNLIGDDVNGWRELLNDPAVKLHLYGKEEARPGRKMGHYTRLSPKAGIRTGDDRR</sequence>
<feature type="binding site" evidence="4">
    <location>
        <begin position="161"/>
        <end position="167"/>
    </location>
    <ligand>
        <name>ATP</name>
        <dbReference type="ChEBI" id="CHEBI:30616"/>
    </ligand>
</feature>
<dbReference type="PANTHER" id="PTHR11609:SF5">
    <property type="entry name" value="PHOSPHORIBOSYLAMINOIMIDAZOLE CARBOXYLASE"/>
    <property type="match status" value="1"/>
</dbReference>
<protein>
    <recommendedName>
        <fullName evidence="4 5">N5-carboxyaminoimidazole ribonucleotide synthase</fullName>
        <shortName evidence="4 5">N5-CAIR synthase</shortName>
        <ecNumber evidence="4 5">6.3.4.18</ecNumber>
    </recommendedName>
    <alternativeName>
        <fullName evidence="4 5">5-(carboxyamino)imidazole ribonucleotide synthetase</fullName>
    </alternativeName>
</protein>
<feature type="binding site" evidence="4">
    <location>
        <position position="156"/>
    </location>
    <ligand>
        <name>ATP</name>
        <dbReference type="ChEBI" id="CHEBI:30616"/>
    </ligand>
</feature>
<dbReference type="Proteomes" id="UP001230156">
    <property type="component" value="Unassembled WGS sequence"/>
</dbReference>
<dbReference type="InterPro" id="IPR054350">
    <property type="entry name" value="PurT/PurK_preATP-grasp"/>
</dbReference>
<dbReference type="SUPFAM" id="SSF56059">
    <property type="entry name" value="Glutathione synthetase ATP-binding domain-like"/>
    <property type="match status" value="1"/>
</dbReference>
<comment type="function">
    <text evidence="5">Catalyzes the ATP-dependent conversion of 5-aminoimidazole ribonucleotide (AIR) and HCO(3)- to N5-carboxyaminoimidazole ribonucleotide (N5-CAIR).</text>
</comment>
<organism evidence="8 9">
    <name type="scientific">Dongia sedimenti</name>
    <dbReference type="NCBI Taxonomy" id="3064282"/>
    <lineage>
        <taxon>Bacteria</taxon>
        <taxon>Pseudomonadati</taxon>
        <taxon>Pseudomonadota</taxon>
        <taxon>Alphaproteobacteria</taxon>
        <taxon>Rhodospirillales</taxon>
        <taxon>Dongiaceae</taxon>
        <taxon>Dongia</taxon>
    </lineage>
</organism>
<evidence type="ECO:0000256" key="2">
    <source>
        <dbReference type="ARBA" id="ARBA00022755"/>
    </source>
</evidence>
<comment type="catalytic activity">
    <reaction evidence="4 5">
        <text>5-amino-1-(5-phospho-beta-D-ribosyl)imidazole + hydrogencarbonate + ATP = 5-carboxyamino-1-(5-phospho-D-ribosyl)imidazole + ADP + phosphate + 2 H(+)</text>
        <dbReference type="Rhea" id="RHEA:19317"/>
        <dbReference type="ChEBI" id="CHEBI:15378"/>
        <dbReference type="ChEBI" id="CHEBI:17544"/>
        <dbReference type="ChEBI" id="CHEBI:30616"/>
        <dbReference type="ChEBI" id="CHEBI:43474"/>
        <dbReference type="ChEBI" id="CHEBI:58730"/>
        <dbReference type="ChEBI" id="CHEBI:137981"/>
        <dbReference type="ChEBI" id="CHEBI:456216"/>
        <dbReference type="EC" id="6.3.4.18"/>
    </reaction>
</comment>
<dbReference type="NCBIfam" id="NF004675">
    <property type="entry name" value="PRK06019.1-1"/>
    <property type="match status" value="1"/>
</dbReference>
<comment type="pathway">
    <text evidence="4 5">Purine metabolism; IMP biosynthesis via de novo pathway; 5-amino-1-(5-phospho-D-ribosyl)imidazole-4-carboxylate from 5-amino-1-(5-phospho-D-ribosyl)imidazole (N5-CAIR route): step 1/2.</text>
</comment>
<evidence type="ECO:0000256" key="4">
    <source>
        <dbReference type="HAMAP-Rule" id="MF_01928"/>
    </source>
</evidence>
<proteinExistence type="inferred from homology"/>
<comment type="similarity">
    <text evidence="4 5">Belongs to the PurK/PurT family.</text>
</comment>
<feature type="binding site" evidence="4">
    <location>
        <begin position="276"/>
        <end position="277"/>
    </location>
    <ligand>
        <name>ATP</name>
        <dbReference type="ChEBI" id="CHEBI:30616"/>
    </ligand>
</feature>
<evidence type="ECO:0000256" key="3">
    <source>
        <dbReference type="ARBA" id="ARBA00022840"/>
    </source>
</evidence>
<dbReference type="InterPro" id="IPR011054">
    <property type="entry name" value="Rudment_hybrid_motif"/>
</dbReference>
<evidence type="ECO:0000256" key="6">
    <source>
        <dbReference type="SAM" id="MobiDB-lite"/>
    </source>
</evidence>
<dbReference type="InterPro" id="IPR040686">
    <property type="entry name" value="PurK_C"/>
</dbReference>
<dbReference type="InterPro" id="IPR013815">
    <property type="entry name" value="ATP_grasp_subdomain_1"/>
</dbReference>
<dbReference type="InterPro" id="IPR016185">
    <property type="entry name" value="PreATP-grasp_dom_sf"/>
</dbReference>
<dbReference type="SUPFAM" id="SSF52440">
    <property type="entry name" value="PreATP-grasp domain"/>
    <property type="match status" value="1"/>
</dbReference>
<dbReference type="InterPro" id="IPR011761">
    <property type="entry name" value="ATP-grasp"/>
</dbReference>
<feature type="region of interest" description="Disordered" evidence="6">
    <location>
        <begin position="356"/>
        <end position="376"/>
    </location>
</feature>
<feature type="binding site" evidence="4">
    <location>
        <position position="222"/>
    </location>
    <ligand>
        <name>ATP</name>
        <dbReference type="ChEBI" id="CHEBI:30616"/>
    </ligand>
</feature>
<feature type="binding site" evidence="4">
    <location>
        <position position="199"/>
    </location>
    <ligand>
        <name>ATP</name>
        <dbReference type="ChEBI" id="CHEBI:30616"/>
    </ligand>
</feature>
<keyword evidence="2 4" id="KW-0658">Purine biosynthesis</keyword>
<evidence type="ECO:0000313" key="8">
    <source>
        <dbReference type="EMBL" id="MDQ7247087.1"/>
    </source>
</evidence>
<dbReference type="NCBIfam" id="NF004676">
    <property type="entry name" value="PRK06019.1-2"/>
    <property type="match status" value="1"/>
</dbReference>
<gene>
    <name evidence="4 5" type="primary">purK</name>
    <name evidence="8" type="ORF">Q8A70_05400</name>
</gene>
<feature type="binding site" evidence="4">
    <location>
        <begin position="191"/>
        <end position="194"/>
    </location>
    <ligand>
        <name>ATP</name>
        <dbReference type="ChEBI" id="CHEBI:30616"/>
    </ligand>
</feature>
<dbReference type="Gene3D" id="3.40.50.20">
    <property type="match status" value="1"/>
</dbReference>
<dbReference type="InterPro" id="IPR005875">
    <property type="entry name" value="PurK"/>
</dbReference>
<dbReference type="Pfam" id="PF22660">
    <property type="entry name" value="RS_preATP-grasp-like"/>
    <property type="match status" value="1"/>
</dbReference>
<keyword evidence="1 4" id="KW-0547">Nucleotide-binding</keyword>
<dbReference type="Pfam" id="PF17769">
    <property type="entry name" value="PurK_C"/>
    <property type="match status" value="1"/>
</dbReference>
<dbReference type="HAMAP" id="MF_01928">
    <property type="entry name" value="PurK"/>
    <property type="match status" value="1"/>
</dbReference>
<dbReference type="NCBIfam" id="NF004679">
    <property type="entry name" value="PRK06019.1-5"/>
    <property type="match status" value="1"/>
</dbReference>
<reference evidence="9" key="1">
    <citation type="submission" date="2023-08" db="EMBL/GenBank/DDBJ databases">
        <title>Rhodospirillaceae gen. nov., a novel taxon isolated from the Yangtze River Yuezi River estuary sludge.</title>
        <authorList>
            <person name="Ruan L."/>
        </authorList>
    </citation>
    <scope>NUCLEOTIDE SEQUENCE [LARGE SCALE GENOMIC DNA]</scope>
    <source>
        <strain evidence="9">R-7</strain>
    </source>
</reference>
<keyword evidence="3 4" id="KW-0067">ATP-binding</keyword>
<dbReference type="EC" id="6.3.4.18" evidence="4 5"/>
<dbReference type="InterPro" id="IPR003135">
    <property type="entry name" value="ATP-grasp_carboxylate-amine"/>
</dbReference>
<comment type="function">
    <text evidence="4">Catalyzes the ATP-dependent conversion of 5-aminoimidazole ribonucleotide (AIR) and HCO(3)(-) to N5-carboxyaminoimidazole ribonucleotide (N5-CAIR).</text>
</comment>